<evidence type="ECO:0000313" key="1">
    <source>
        <dbReference type="EMBL" id="AEA13178.1"/>
    </source>
</evidence>
<reference evidence="1 2" key="1">
    <citation type="journal article" date="2011" name="J. Bacteriol.">
        <title>Complete genome sequence of the thermoacidophilic crenarchaeon Thermoproteus uzoniensis 768-20.</title>
        <authorList>
            <person name="Mardanov A.V."/>
            <person name="Gumerov V.M."/>
            <person name="Beletsky A.V."/>
            <person name="Prokofeva M.I."/>
            <person name="Bonch-Osmolovskaya E.A."/>
            <person name="Ravin N.V."/>
            <person name="Skryabin K.G."/>
        </authorList>
    </citation>
    <scope>NUCLEOTIDE SEQUENCE [LARGE SCALE GENOMIC DNA]</scope>
    <source>
        <strain evidence="1 2">768-20</strain>
    </source>
</reference>
<keyword evidence="2" id="KW-1185">Reference proteome</keyword>
<dbReference type="GeneID" id="10361231"/>
<dbReference type="InterPro" id="IPR043519">
    <property type="entry name" value="NT_sf"/>
</dbReference>
<dbReference type="HOGENOM" id="CLU_1902011_0_0_2"/>
<accession>F2L359</accession>
<organism evidence="1 2">
    <name type="scientific">Thermoproteus uzoniensis (strain 768-20)</name>
    <dbReference type="NCBI Taxonomy" id="999630"/>
    <lineage>
        <taxon>Archaea</taxon>
        <taxon>Thermoproteota</taxon>
        <taxon>Thermoprotei</taxon>
        <taxon>Thermoproteales</taxon>
        <taxon>Thermoproteaceae</taxon>
        <taxon>Thermoproteus</taxon>
    </lineage>
</organism>
<dbReference type="RefSeq" id="WP_013680513.1">
    <property type="nucleotide sequence ID" value="NC_015315.1"/>
</dbReference>
<name>F2L359_THEU7</name>
<protein>
    <recommendedName>
        <fullName evidence="3">DNA polymerase, beta domain protein region</fullName>
    </recommendedName>
</protein>
<proteinExistence type="predicted"/>
<dbReference type="Proteomes" id="UP000008138">
    <property type="component" value="Chromosome"/>
</dbReference>
<sequence length="155" mass="17296">MRRGLYLCRLDVLKYISVLCLYVARRLEGVRWGELGARLVLLFGSALRRENPRDVDLVVFADPGSDGDEIALRVMEAVEEAAGAEADVYVVDDPGDVNCFLLYEALRTGALLYQDEVGREMLVRAVGICYDFFLSREKLGYTETLLGRVAGDAPR</sequence>
<dbReference type="EMBL" id="CP002590">
    <property type="protein sequence ID" value="AEA13178.1"/>
    <property type="molecule type" value="Genomic_DNA"/>
</dbReference>
<dbReference type="KEGG" id="tuz:TUZN_1716"/>
<dbReference type="SUPFAM" id="SSF81301">
    <property type="entry name" value="Nucleotidyltransferase"/>
    <property type="match status" value="1"/>
</dbReference>
<evidence type="ECO:0000313" key="2">
    <source>
        <dbReference type="Proteomes" id="UP000008138"/>
    </source>
</evidence>
<reference key="2">
    <citation type="submission" date="2011-03" db="EMBL/GenBank/DDBJ databases">
        <title>Complete genome sequence of the thermoacidophilic crenarchaeon Thermoproteus uzoniensis 768-20.</title>
        <authorList>
            <person name="Mardanov A.V."/>
            <person name="Gumerov V.M."/>
            <person name="Beletsky A.V."/>
            <person name="Prokofeva M.I."/>
            <person name="Bonch-Osmolovskaya E.A."/>
            <person name="Ravin N.V."/>
            <person name="Skryabin K.G."/>
        </authorList>
    </citation>
    <scope>NUCLEOTIDE SEQUENCE</scope>
    <source>
        <strain>768-20</strain>
    </source>
</reference>
<evidence type="ECO:0008006" key="3">
    <source>
        <dbReference type="Google" id="ProtNLM"/>
    </source>
</evidence>
<gene>
    <name evidence="1" type="ordered locus">TUZN_1716</name>
</gene>
<dbReference type="AlphaFoldDB" id="F2L359"/>
<dbReference type="STRING" id="999630.TUZN_1716"/>
<dbReference type="eggNOG" id="arCOG02110">
    <property type="taxonomic scope" value="Archaea"/>
</dbReference>